<gene>
    <name evidence="1" type="ORF">NP439_08860</name>
</gene>
<proteinExistence type="predicted"/>
<protein>
    <submittedName>
        <fullName evidence="1">Uncharacterized protein</fullName>
    </submittedName>
</protein>
<sequence length="49" mass="5546">MWNEEKYPWEDIAKVIKISLENDTIIGKRFRAVGGGGETPVKEAIQSLK</sequence>
<accession>A0ABY5JWG4</accession>
<keyword evidence="2" id="KW-1185">Reference proteome</keyword>
<organism evidence="1 2">
    <name type="scientific">Oceanobacillus jeddahense</name>
    <dbReference type="NCBI Taxonomy" id="1462527"/>
    <lineage>
        <taxon>Bacteria</taxon>
        <taxon>Bacillati</taxon>
        <taxon>Bacillota</taxon>
        <taxon>Bacilli</taxon>
        <taxon>Bacillales</taxon>
        <taxon>Bacillaceae</taxon>
        <taxon>Oceanobacillus</taxon>
    </lineage>
</organism>
<dbReference type="EMBL" id="CP101914">
    <property type="protein sequence ID" value="UUI04728.1"/>
    <property type="molecule type" value="Genomic_DNA"/>
</dbReference>
<evidence type="ECO:0000313" key="1">
    <source>
        <dbReference type="EMBL" id="UUI04728.1"/>
    </source>
</evidence>
<dbReference type="Proteomes" id="UP001059773">
    <property type="component" value="Chromosome"/>
</dbReference>
<reference evidence="1" key="1">
    <citation type="submission" date="2022-07" db="EMBL/GenBank/DDBJ databases">
        <title>FELIX.</title>
        <authorList>
            <person name="Wan K.H."/>
            <person name="Park S."/>
            <person name="Lawrence Q."/>
            <person name="Eichenberger J.P."/>
            <person name="Booth B.W."/>
            <person name="Piaggio A.J."/>
            <person name="Chandler J.C."/>
            <person name="Franklin A.B."/>
            <person name="Celniker S.E."/>
        </authorList>
    </citation>
    <scope>NUCLEOTIDE SEQUENCE</scope>
    <source>
        <strain evidence="1">QA-1986 374</strain>
    </source>
</reference>
<name>A0ABY5JWG4_9BACI</name>
<dbReference type="RefSeq" id="WP_256709626.1">
    <property type="nucleotide sequence ID" value="NZ_CP101914.1"/>
</dbReference>
<evidence type="ECO:0000313" key="2">
    <source>
        <dbReference type="Proteomes" id="UP001059773"/>
    </source>
</evidence>